<evidence type="ECO:0000313" key="2">
    <source>
        <dbReference type="Proteomes" id="UP001164539"/>
    </source>
</evidence>
<accession>A0ACC1Y2C4</accession>
<comment type="caution">
    <text evidence="1">The sequence shown here is derived from an EMBL/GenBank/DDBJ whole genome shotgun (WGS) entry which is preliminary data.</text>
</comment>
<sequence>MGRKKKLRKEEIAEDWCFVCKDGGSLRICDYKDCLKAYHPDCVDKDDSLLETDAKWTCSWHFCFECDKAPKFYCLCCPAAICGHCLYDAEFAIVKGKKGLCDCCLELALLIEEKKDIGSDGCKIDFSAPDTSEFLFYEYWQIIKEKESLTSEHVISAYNLLKSGKNYSCASDTDEYDEGEEDIDDEDKSRTRKRKKLKQKVHVMKKKVKSSTKVFIGWGSRRLLEFLASIGKDTTQELSQQAVTSIINEYCKENKLFHPKRKRKIICDARLQALFGRKSVDKNSIYKHLTAHLAENLDDSDDDFGRSSENEDEDDLVVCRMQPRSNSVIKSCVNEVIVDVRKSCFASIVPKNIKLVYLRKSLVEELSKQLENFDTKVIGSFVRVKSDPNDYLQKNSHQLVQVTGIKKTPNTSSEILLQVSNVINEVPICKLSDDDFSEEECEDLCQKVKNGLLKRLTVVELRQKARSLHEDITKHWIARELVLLQKRIDKANEKGWRRELYELMDRLLLLQKPSEQSRLLSEIPEVIADVELEPDRDDSTKEDEKVNNGELPELLPRRRTRNLPYNLMSNGISQLLNDSTNAAAIMTKSETQTIATSDQENSVGSRNEATTSASPKQPGGGESLNSAVDCLPADGSSYAKTRSGEESEDVALGNGSCSGNDGHEHVLVDEANEFKVVVYDKQNPEKTTKEMQE</sequence>
<keyword evidence="2" id="KW-1185">Reference proteome</keyword>
<name>A0ACC1Y2C4_MELAZ</name>
<gene>
    <name evidence="1" type="ORF">OWV82_012426</name>
</gene>
<reference evidence="1 2" key="1">
    <citation type="journal article" date="2023" name="Science">
        <title>Complex scaffold remodeling in plant triterpene biosynthesis.</title>
        <authorList>
            <person name="De La Pena R."/>
            <person name="Hodgson H."/>
            <person name="Liu J.C."/>
            <person name="Stephenson M.J."/>
            <person name="Martin A.C."/>
            <person name="Owen C."/>
            <person name="Harkess A."/>
            <person name="Leebens-Mack J."/>
            <person name="Jimenez L.E."/>
            <person name="Osbourn A."/>
            <person name="Sattely E.S."/>
        </authorList>
    </citation>
    <scope>NUCLEOTIDE SEQUENCE [LARGE SCALE GENOMIC DNA]</scope>
    <source>
        <strain evidence="2">cv. JPN11</strain>
        <tissue evidence="1">Leaf</tissue>
    </source>
</reference>
<protein>
    <submittedName>
        <fullName evidence="1">Zinc finger CCCH domain protein</fullName>
    </submittedName>
</protein>
<dbReference type="Proteomes" id="UP001164539">
    <property type="component" value="Chromosome 6"/>
</dbReference>
<evidence type="ECO:0000313" key="1">
    <source>
        <dbReference type="EMBL" id="KAJ4717568.1"/>
    </source>
</evidence>
<organism evidence="1 2">
    <name type="scientific">Melia azedarach</name>
    <name type="common">Chinaberry tree</name>
    <dbReference type="NCBI Taxonomy" id="155640"/>
    <lineage>
        <taxon>Eukaryota</taxon>
        <taxon>Viridiplantae</taxon>
        <taxon>Streptophyta</taxon>
        <taxon>Embryophyta</taxon>
        <taxon>Tracheophyta</taxon>
        <taxon>Spermatophyta</taxon>
        <taxon>Magnoliopsida</taxon>
        <taxon>eudicotyledons</taxon>
        <taxon>Gunneridae</taxon>
        <taxon>Pentapetalae</taxon>
        <taxon>rosids</taxon>
        <taxon>malvids</taxon>
        <taxon>Sapindales</taxon>
        <taxon>Meliaceae</taxon>
        <taxon>Melia</taxon>
    </lineage>
</organism>
<dbReference type="EMBL" id="CM051399">
    <property type="protein sequence ID" value="KAJ4717568.1"/>
    <property type="molecule type" value="Genomic_DNA"/>
</dbReference>
<proteinExistence type="predicted"/>